<protein>
    <submittedName>
        <fullName evidence="2">Amidase</fullName>
    </submittedName>
</protein>
<dbReference type="InterPro" id="IPR020556">
    <property type="entry name" value="Amidase_CS"/>
</dbReference>
<dbReference type="InterPro" id="IPR023631">
    <property type="entry name" value="Amidase_dom"/>
</dbReference>
<evidence type="ECO:0000313" key="3">
    <source>
        <dbReference type="Proteomes" id="UP001629744"/>
    </source>
</evidence>
<dbReference type="PANTHER" id="PTHR11895">
    <property type="entry name" value="TRANSAMIDASE"/>
    <property type="match status" value="1"/>
</dbReference>
<dbReference type="PROSITE" id="PS51318">
    <property type="entry name" value="TAT"/>
    <property type="match status" value="1"/>
</dbReference>
<dbReference type="Proteomes" id="UP001629744">
    <property type="component" value="Unassembled WGS sequence"/>
</dbReference>
<proteinExistence type="predicted"/>
<dbReference type="EMBL" id="JBDLNU010000006">
    <property type="protein sequence ID" value="MFM1731005.1"/>
    <property type="molecule type" value="Genomic_DNA"/>
</dbReference>
<dbReference type="Gene3D" id="3.90.1300.10">
    <property type="entry name" value="Amidase signature (AS) domain"/>
    <property type="match status" value="1"/>
</dbReference>
<evidence type="ECO:0000259" key="1">
    <source>
        <dbReference type="Pfam" id="PF01425"/>
    </source>
</evidence>
<dbReference type="PROSITE" id="PS00571">
    <property type="entry name" value="AMIDASES"/>
    <property type="match status" value="1"/>
</dbReference>
<organism evidence="2 3">
    <name type="scientific">Prescottella soli</name>
    <dbReference type="NCBI Taxonomy" id="1543852"/>
    <lineage>
        <taxon>Bacteria</taxon>
        <taxon>Bacillati</taxon>
        <taxon>Actinomycetota</taxon>
        <taxon>Actinomycetes</taxon>
        <taxon>Mycobacteriales</taxon>
        <taxon>Nocardiaceae</taxon>
        <taxon>Prescottella</taxon>
    </lineage>
</organism>
<comment type="caution">
    <text evidence="2">The sequence shown here is derived from an EMBL/GenBank/DDBJ whole genome shotgun (WGS) entry which is preliminary data.</text>
</comment>
<reference evidence="2 3" key="1">
    <citation type="submission" date="2023-11" db="EMBL/GenBank/DDBJ databases">
        <authorList>
            <person name="Val-Calvo J."/>
            <person name="Scortti M."/>
            <person name="Vazquez-Boland J."/>
        </authorList>
    </citation>
    <scope>NUCLEOTIDE SEQUENCE [LARGE SCALE GENOMIC DNA]</scope>
    <source>
        <strain evidence="2 3">DSM 46662</strain>
    </source>
</reference>
<name>A0ABW9FZD3_9NOCA</name>
<gene>
    <name evidence="2" type="ORF">ABEU19_004549</name>
</gene>
<keyword evidence="3" id="KW-1185">Reference proteome</keyword>
<dbReference type="InterPro" id="IPR036928">
    <property type="entry name" value="AS_sf"/>
</dbReference>
<dbReference type="SUPFAM" id="SSF75304">
    <property type="entry name" value="Amidase signature (AS) enzymes"/>
    <property type="match status" value="1"/>
</dbReference>
<dbReference type="RefSeq" id="WP_348610629.1">
    <property type="nucleotide sequence ID" value="NZ_CP157276.1"/>
</dbReference>
<sequence>MGDAVSERRLGVTRRGFLGAAALGAAGAATLATNSPAGARTRRTGASRALPAPDSITVTDPALLSAVEAASLLQSGALHPRELLDACIERSAGFDGEIGGWIRIYPEMAYEAADAAAQRLSGKGRAAGPAPLVCGIPLALKDLFAVSGLPLTASSRVLEGNIAAGDSTVWRRLRDAGMVLLGHAHTDEFAIGVATEQVGNPWNTRFSPGGSSGGSAAVLAARFAPLATGTDTGGSLRLPASACGITSIKPTFGRCSTRGVIPLTWTRDHVGPMGRGVADAALLLGYMAGADPEDPTTSTGPAVPDGGYPLAAKGGPAPLSGKRFGVVRSSVDALPHPLRVLFDSHLDLVRRLGGTTVDVALPVPRPGLPTGDMAEMGSYHSQFQARLGAYRLKYGAIVTGSLAALAVPSIDYMTAARNRLIYQHEYNRMFADDDLDAILVPGSKVDGCERVAIAGVSVFEGVTGNVDWANLTGAPVICTPAGRSAATGLPFGVQIGGRPWDEVGLIEIALELQAAQPDWQEAPTLPPAPRDIPRVQVTTPGAGPDPTNTTNVGFGFTFLPTISTADI</sequence>
<dbReference type="InterPro" id="IPR000120">
    <property type="entry name" value="Amidase"/>
</dbReference>
<feature type="domain" description="Amidase" evidence="1">
    <location>
        <begin position="82"/>
        <end position="505"/>
    </location>
</feature>
<dbReference type="Pfam" id="PF01425">
    <property type="entry name" value="Amidase"/>
    <property type="match status" value="1"/>
</dbReference>
<dbReference type="PANTHER" id="PTHR11895:SF176">
    <property type="entry name" value="AMIDASE AMID-RELATED"/>
    <property type="match status" value="1"/>
</dbReference>
<evidence type="ECO:0000313" key="2">
    <source>
        <dbReference type="EMBL" id="MFM1731005.1"/>
    </source>
</evidence>
<dbReference type="InterPro" id="IPR006311">
    <property type="entry name" value="TAT_signal"/>
</dbReference>
<accession>A0ABW9FZD3</accession>